<sequence length="39" mass="4414">MALAGNIEPYTLGQDKYDFEKPKAFDESTMSTNLDEEDV</sequence>
<proteinExistence type="predicted"/>
<reference evidence="1" key="1">
    <citation type="submission" date="2022-07" db="EMBL/GenBank/DDBJ databases">
        <authorList>
            <person name="Trinca V."/>
            <person name="Uliana J.V.C."/>
            <person name="Torres T.T."/>
            <person name="Ward R.J."/>
            <person name="Monesi N."/>
        </authorList>
    </citation>
    <scope>NUCLEOTIDE SEQUENCE</scope>
    <source>
        <strain evidence="1">HSMRA1968</strain>
        <tissue evidence="1">Whole embryos</tissue>
    </source>
</reference>
<comment type="caution">
    <text evidence="1">The sequence shown here is derived from an EMBL/GenBank/DDBJ whole genome shotgun (WGS) entry which is preliminary data.</text>
</comment>
<dbReference type="Proteomes" id="UP001151699">
    <property type="component" value="Chromosome B"/>
</dbReference>
<dbReference type="AlphaFoldDB" id="A0A9Q0N3B1"/>
<evidence type="ECO:0000313" key="1">
    <source>
        <dbReference type="EMBL" id="KAJ6642799.1"/>
    </source>
</evidence>
<evidence type="ECO:0000313" key="2">
    <source>
        <dbReference type="Proteomes" id="UP001151699"/>
    </source>
</evidence>
<gene>
    <name evidence="1" type="ORF">Bhyg_07753</name>
</gene>
<dbReference type="EMBL" id="WJQU01000002">
    <property type="protein sequence ID" value="KAJ6642799.1"/>
    <property type="molecule type" value="Genomic_DNA"/>
</dbReference>
<protein>
    <submittedName>
        <fullName evidence="1">Uncharacterized protein</fullName>
    </submittedName>
</protein>
<accession>A0A9Q0N3B1</accession>
<keyword evidence="2" id="KW-1185">Reference proteome</keyword>
<feature type="non-terminal residue" evidence="1">
    <location>
        <position position="1"/>
    </location>
</feature>
<organism evidence="1 2">
    <name type="scientific">Pseudolycoriella hygida</name>
    <dbReference type="NCBI Taxonomy" id="35572"/>
    <lineage>
        <taxon>Eukaryota</taxon>
        <taxon>Metazoa</taxon>
        <taxon>Ecdysozoa</taxon>
        <taxon>Arthropoda</taxon>
        <taxon>Hexapoda</taxon>
        <taxon>Insecta</taxon>
        <taxon>Pterygota</taxon>
        <taxon>Neoptera</taxon>
        <taxon>Endopterygota</taxon>
        <taxon>Diptera</taxon>
        <taxon>Nematocera</taxon>
        <taxon>Sciaroidea</taxon>
        <taxon>Sciaridae</taxon>
        <taxon>Pseudolycoriella</taxon>
    </lineage>
</organism>
<name>A0A9Q0N3B1_9DIPT</name>